<name>A0A6M3J2E9_9ZZZZ</name>
<evidence type="ECO:0000313" key="2">
    <source>
        <dbReference type="EMBL" id="QJA64109.1"/>
    </source>
</evidence>
<reference evidence="2" key="1">
    <citation type="submission" date="2020-03" db="EMBL/GenBank/DDBJ databases">
        <title>The deep terrestrial virosphere.</title>
        <authorList>
            <person name="Holmfeldt K."/>
            <person name="Nilsson E."/>
            <person name="Simone D."/>
            <person name="Lopez-Fernandez M."/>
            <person name="Wu X."/>
            <person name="de Brujin I."/>
            <person name="Lundin D."/>
            <person name="Andersson A."/>
            <person name="Bertilsson S."/>
            <person name="Dopson M."/>
        </authorList>
    </citation>
    <scope>NUCLEOTIDE SEQUENCE</scope>
    <source>
        <strain evidence="2">MM415B00536</strain>
    </source>
</reference>
<dbReference type="EMBL" id="MT141513">
    <property type="protein sequence ID" value="QJA64109.1"/>
    <property type="molecule type" value="Genomic_DNA"/>
</dbReference>
<sequence>MDLWLEIIILVIPSAIAIILAIAGFALKMKKDSMTGMSKELSELVLKIVDAAKDKNFTQREILDIIKEAEDVINEGKKLLEF</sequence>
<keyword evidence="1" id="KW-0472">Membrane</keyword>
<dbReference type="AlphaFoldDB" id="A0A6M3J2E9"/>
<keyword evidence="1" id="KW-0812">Transmembrane</keyword>
<protein>
    <recommendedName>
        <fullName evidence="3">Holin</fullName>
    </recommendedName>
</protein>
<organism evidence="2">
    <name type="scientific">viral metagenome</name>
    <dbReference type="NCBI Taxonomy" id="1070528"/>
    <lineage>
        <taxon>unclassified sequences</taxon>
        <taxon>metagenomes</taxon>
        <taxon>organismal metagenomes</taxon>
    </lineage>
</organism>
<keyword evidence="1" id="KW-1133">Transmembrane helix</keyword>
<feature type="transmembrane region" description="Helical" evidence="1">
    <location>
        <begin position="6"/>
        <end position="27"/>
    </location>
</feature>
<proteinExistence type="predicted"/>
<accession>A0A6M3J2E9</accession>
<evidence type="ECO:0008006" key="3">
    <source>
        <dbReference type="Google" id="ProtNLM"/>
    </source>
</evidence>
<evidence type="ECO:0000256" key="1">
    <source>
        <dbReference type="SAM" id="Phobius"/>
    </source>
</evidence>
<gene>
    <name evidence="2" type="ORF">MM415B00536_0010</name>
</gene>